<dbReference type="InterPro" id="IPR052517">
    <property type="entry name" value="GlcG_carb_metab_protein"/>
</dbReference>
<dbReference type="SUPFAM" id="SSF143744">
    <property type="entry name" value="GlcG-like"/>
    <property type="match status" value="1"/>
</dbReference>
<organism evidence="1 2">
    <name type="scientific">Croceibacterium xixiisoli</name>
    <dbReference type="NCBI Taxonomy" id="1476466"/>
    <lineage>
        <taxon>Bacteria</taxon>
        <taxon>Pseudomonadati</taxon>
        <taxon>Pseudomonadota</taxon>
        <taxon>Alphaproteobacteria</taxon>
        <taxon>Sphingomonadales</taxon>
        <taxon>Erythrobacteraceae</taxon>
        <taxon>Croceibacterium</taxon>
    </lineage>
</organism>
<dbReference type="Proteomes" id="UP000469430">
    <property type="component" value="Unassembled WGS sequence"/>
</dbReference>
<name>A0A6I4TZ30_9SPHN</name>
<dbReference type="RefSeq" id="WP_161392307.1">
    <property type="nucleotide sequence ID" value="NZ_JBHSCP010000003.1"/>
</dbReference>
<evidence type="ECO:0000313" key="2">
    <source>
        <dbReference type="Proteomes" id="UP000469430"/>
    </source>
</evidence>
<keyword evidence="2" id="KW-1185">Reference proteome</keyword>
<sequence>MHRLTLAQSNALIDAALAKGAELQLKPLTVTVHDAGGNLIACQRQDGASNMRVKLAGAKASGALALGVSSRTIGDMALDRPHFIAAVDTMADGGMVPAAGGVIVADADGTIVGAVGVTGDTSDNDEACALAGIAAIGLKPFN</sequence>
<dbReference type="Pfam" id="PF03928">
    <property type="entry name" value="HbpS-like"/>
    <property type="match status" value="1"/>
</dbReference>
<accession>A0A6I4TZ30</accession>
<comment type="caution">
    <text evidence="1">The sequence shown here is derived from an EMBL/GenBank/DDBJ whole genome shotgun (WGS) entry which is preliminary data.</text>
</comment>
<evidence type="ECO:0000313" key="1">
    <source>
        <dbReference type="EMBL" id="MXP00571.1"/>
    </source>
</evidence>
<dbReference type="PANTHER" id="PTHR34309">
    <property type="entry name" value="SLR1406 PROTEIN"/>
    <property type="match status" value="1"/>
</dbReference>
<dbReference type="OrthoDB" id="9815788at2"/>
<dbReference type="AlphaFoldDB" id="A0A6I4TZ30"/>
<gene>
    <name evidence="1" type="ORF">GRI97_16390</name>
</gene>
<dbReference type="Gene3D" id="3.30.450.150">
    <property type="entry name" value="Haem-degrading domain"/>
    <property type="match status" value="1"/>
</dbReference>
<proteinExistence type="predicted"/>
<dbReference type="InterPro" id="IPR005624">
    <property type="entry name" value="PduO/GlcC-like"/>
</dbReference>
<dbReference type="EMBL" id="WTYJ01000004">
    <property type="protein sequence ID" value="MXP00571.1"/>
    <property type="molecule type" value="Genomic_DNA"/>
</dbReference>
<dbReference type="InterPro" id="IPR038084">
    <property type="entry name" value="PduO/GlcC-like_sf"/>
</dbReference>
<dbReference type="PANTHER" id="PTHR34309:SF10">
    <property type="entry name" value="SLR1406 PROTEIN"/>
    <property type="match status" value="1"/>
</dbReference>
<protein>
    <submittedName>
        <fullName evidence="1">Heme-binding protein</fullName>
    </submittedName>
</protein>
<reference evidence="1 2" key="1">
    <citation type="submission" date="2019-12" db="EMBL/GenBank/DDBJ databases">
        <title>Genomic-based taxomic classification of the family Erythrobacteraceae.</title>
        <authorList>
            <person name="Xu L."/>
        </authorList>
    </citation>
    <scope>NUCLEOTIDE SEQUENCE [LARGE SCALE GENOMIC DNA]</scope>
    <source>
        <strain evidence="1 2">S36</strain>
    </source>
</reference>